<keyword evidence="6 10" id="KW-0472">Membrane</keyword>
<dbReference type="InterPro" id="IPR039465">
    <property type="entry name" value="IL-17_rcpt-like"/>
</dbReference>
<keyword evidence="13" id="KW-1185">Reference proteome</keyword>
<feature type="compositionally biased region" description="Polar residues" evidence="9">
    <location>
        <begin position="700"/>
        <end position="717"/>
    </location>
</feature>
<evidence type="ECO:0000313" key="14">
    <source>
        <dbReference type="WBParaSite" id="TMUE_3000010981.1"/>
    </source>
</evidence>
<evidence type="ECO:0000256" key="6">
    <source>
        <dbReference type="ARBA" id="ARBA00023136"/>
    </source>
</evidence>
<keyword evidence="4 11" id="KW-0732">Signal</keyword>
<keyword evidence="8" id="KW-0325">Glycoprotein</keyword>
<dbReference type="GO" id="GO:0005886">
    <property type="term" value="C:plasma membrane"/>
    <property type="evidence" value="ECO:0007669"/>
    <property type="project" value="UniProtKB-SubCell"/>
</dbReference>
<keyword evidence="2" id="KW-1003">Cell membrane</keyword>
<feature type="signal peptide" evidence="11">
    <location>
        <begin position="1"/>
        <end position="18"/>
    </location>
</feature>
<keyword evidence="5 10" id="KW-1133">Transmembrane helix</keyword>
<evidence type="ECO:0000256" key="11">
    <source>
        <dbReference type="SAM" id="SignalP"/>
    </source>
</evidence>
<evidence type="ECO:0000256" key="7">
    <source>
        <dbReference type="ARBA" id="ARBA00023170"/>
    </source>
</evidence>
<dbReference type="InterPro" id="IPR013568">
    <property type="entry name" value="SEFIR_dom"/>
</dbReference>
<keyword evidence="3 10" id="KW-0812">Transmembrane</keyword>
<evidence type="ECO:0000256" key="3">
    <source>
        <dbReference type="ARBA" id="ARBA00022692"/>
    </source>
</evidence>
<dbReference type="InterPro" id="IPR057066">
    <property type="entry name" value="Ig_ILCR1"/>
</dbReference>
<dbReference type="AlphaFoldDB" id="A0A5S6QUA0"/>
<dbReference type="PROSITE" id="PS51534">
    <property type="entry name" value="SEFIR"/>
    <property type="match status" value="1"/>
</dbReference>
<accession>A0A5S6QUA0</accession>
<evidence type="ECO:0000256" key="5">
    <source>
        <dbReference type="ARBA" id="ARBA00022989"/>
    </source>
</evidence>
<evidence type="ECO:0000313" key="13">
    <source>
        <dbReference type="Proteomes" id="UP000046395"/>
    </source>
</evidence>
<dbReference type="Pfam" id="PF08357">
    <property type="entry name" value="SEFIR"/>
    <property type="match status" value="1"/>
</dbReference>
<dbReference type="PANTHER" id="PTHR15583:SF20">
    <property type="entry name" value="INTERLEUKIN CYTOKINE RECEPTOR-RELATED PROTEIN 1"/>
    <property type="match status" value="1"/>
</dbReference>
<organism evidence="13 14">
    <name type="scientific">Trichuris muris</name>
    <name type="common">Mouse whipworm</name>
    <dbReference type="NCBI Taxonomy" id="70415"/>
    <lineage>
        <taxon>Eukaryota</taxon>
        <taxon>Metazoa</taxon>
        <taxon>Ecdysozoa</taxon>
        <taxon>Nematoda</taxon>
        <taxon>Enoplea</taxon>
        <taxon>Dorylaimia</taxon>
        <taxon>Trichinellida</taxon>
        <taxon>Trichuridae</taxon>
        <taxon>Trichuris</taxon>
    </lineage>
</organism>
<evidence type="ECO:0000256" key="2">
    <source>
        <dbReference type="ARBA" id="ARBA00022475"/>
    </source>
</evidence>
<evidence type="ECO:0000256" key="10">
    <source>
        <dbReference type="SAM" id="Phobius"/>
    </source>
</evidence>
<dbReference type="Gene3D" id="3.40.50.11530">
    <property type="match status" value="1"/>
</dbReference>
<dbReference type="WBParaSite" id="TMUE_3000010981.1">
    <property type="protein sequence ID" value="TMUE_3000010981.1"/>
    <property type="gene ID" value="WBGene00285043"/>
</dbReference>
<evidence type="ECO:0000259" key="12">
    <source>
        <dbReference type="PROSITE" id="PS51534"/>
    </source>
</evidence>
<evidence type="ECO:0000256" key="9">
    <source>
        <dbReference type="SAM" id="MobiDB-lite"/>
    </source>
</evidence>
<evidence type="ECO:0000256" key="8">
    <source>
        <dbReference type="ARBA" id="ARBA00023180"/>
    </source>
</evidence>
<dbReference type="STRING" id="70415.A0A5S6QUA0"/>
<reference evidence="14" key="1">
    <citation type="submission" date="2019-12" db="UniProtKB">
        <authorList>
            <consortium name="WormBaseParasite"/>
        </authorList>
    </citation>
    <scope>IDENTIFICATION</scope>
</reference>
<protein>
    <submittedName>
        <fullName evidence="14">SEFIR domain-containing protein</fullName>
    </submittedName>
</protein>
<dbReference type="GO" id="GO:0030368">
    <property type="term" value="F:interleukin-17 receptor activity"/>
    <property type="evidence" value="ECO:0007669"/>
    <property type="project" value="InterPro"/>
</dbReference>
<feature type="chain" id="PRO_5024334049" evidence="11">
    <location>
        <begin position="19"/>
        <end position="717"/>
    </location>
</feature>
<feature type="domain" description="SEFIR" evidence="12">
    <location>
        <begin position="419"/>
        <end position="576"/>
    </location>
</feature>
<dbReference type="Pfam" id="PF23608">
    <property type="entry name" value="Ig_ILCR1"/>
    <property type="match status" value="1"/>
</dbReference>
<dbReference type="Proteomes" id="UP000046395">
    <property type="component" value="Unassembled WGS sequence"/>
</dbReference>
<evidence type="ECO:0000256" key="1">
    <source>
        <dbReference type="ARBA" id="ARBA00004251"/>
    </source>
</evidence>
<dbReference type="PANTHER" id="PTHR15583">
    <property type="entry name" value="INTERLEUKIN-17 RECEPTOR"/>
    <property type="match status" value="1"/>
</dbReference>
<proteinExistence type="predicted"/>
<dbReference type="Pfam" id="PF25519">
    <property type="entry name" value="ILCR1_N"/>
    <property type="match status" value="1"/>
</dbReference>
<evidence type="ECO:0000256" key="4">
    <source>
        <dbReference type="ARBA" id="ARBA00022729"/>
    </source>
</evidence>
<name>A0A5S6QUA0_TRIMR</name>
<dbReference type="InterPro" id="IPR038683">
    <property type="entry name" value="IL17RA/B_FnIII-like_1_sf"/>
</dbReference>
<comment type="subcellular location">
    <subcellularLocation>
        <location evidence="1">Cell membrane</location>
        <topology evidence="1">Single-pass type I membrane protein</topology>
    </subcellularLocation>
</comment>
<dbReference type="Gene3D" id="2.60.40.2160">
    <property type="entry name" value="Interleukin-17 receptor A/B, fibronectin-III-like domain 1"/>
    <property type="match status" value="1"/>
</dbReference>
<feature type="transmembrane region" description="Helical" evidence="10">
    <location>
        <begin position="356"/>
        <end position="381"/>
    </location>
</feature>
<feature type="region of interest" description="Disordered" evidence="9">
    <location>
        <begin position="661"/>
        <end position="717"/>
    </location>
</feature>
<sequence>MLFYLASLAVLSYDVVVAHQSTGVKVLAGCTFQSHFGCTLQDACEKQKSSSVNSSFLMSLRLHPYVVVNPSTNPPTYRLEVNATWRPYFINRSEEVLGFQLNVTDKVTNESSCFTVHVGNVSSYPNGNRASVLFWLWSADLFKFEHTYAVQLSSLPSSTLGSTSVEEKMPDHPGALQAMNDSDAPCADKGHRDAYRWVTAFRLVHKKPWQRVIDVEFVAAPPAYCFEAYELRLIHDDKHIVQSALVSSDSLKWEASGNRLVAYGNYSFENVEPGNYRIGLIPIDKGHDSVCKCPVPDGSCSCSLAILHNVNMLEMSKANPTDPCDQTLRISDSTMCQRSVNSSVAIRVSTSDGSIYAFNIALLFTMVFLMMVAFTLTIWWFMKKRALLSKGGLRRYVLPSVSEALTYSSKEELIQLNKETTVLLVYARDCPLHENAVQALTRWLQWVWPSARIRADFLCKSDILENKCDWTVNSIKEADRIVIVNSYGSFMRYRAKLLNEQTVGLVERKSAEEFDFLFLFQIDLIFGQFFAHRYRRSTEGKVMSVRFSYTPSEWILPPLAAYPCYELPTHCLYFVENLFHVSPKAIEARHSGEGSSYEQLCRAVDDGLEEMANSSDWFAKWHCRKRCTLHLAPTEQVSMVASEADVESASLLLSSASKVDSRDATFKEEEESAAAEKTCWEEPTGDSGFEEDGARKSNDFHYTSTRSFSQHSPVDTE</sequence>
<keyword evidence="7" id="KW-0675">Receptor</keyword>